<feature type="transmembrane region" description="Helical" evidence="14">
    <location>
        <begin position="55"/>
        <end position="79"/>
    </location>
</feature>
<dbReference type="GO" id="GO:0046470">
    <property type="term" value="P:phosphatidylcholine metabolic process"/>
    <property type="evidence" value="ECO:0007669"/>
    <property type="project" value="InterPro"/>
</dbReference>
<dbReference type="Pfam" id="PF24179">
    <property type="entry name" value="NTE_Ploop"/>
    <property type="match status" value="1"/>
</dbReference>
<dbReference type="InterPro" id="IPR014710">
    <property type="entry name" value="RmlC-like_jellyroll"/>
</dbReference>
<feature type="short sequence motif" description="DGA/G" evidence="13">
    <location>
        <begin position="1259"/>
        <end position="1261"/>
    </location>
</feature>
<evidence type="ECO:0000256" key="8">
    <source>
        <dbReference type="ARBA" id="ARBA00022824"/>
    </source>
</evidence>
<dbReference type="CDD" id="cd00038">
    <property type="entry name" value="CAP_ED"/>
    <property type="match status" value="2"/>
</dbReference>
<evidence type="ECO:0000313" key="17">
    <source>
        <dbReference type="EMBL" id="GMM36519.1"/>
    </source>
</evidence>
<dbReference type="GeneID" id="90074494"/>
<dbReference type="InterPro" id="IPR056556">
    <property type="entry name" value="NTE1_P-loop_dom"/>
</dbReference>
<dbReference type="SUPFAM" id="SSF51206">
    <property type="entry name" value="cAMP-binding domain-like"/>
    <property type="match status" value="3"/>
</dbReference>
<feature type="transmembrane region" description="Helical" evidence="14">
    <location>
        <begin position="27"/>
        <end position="48"/>
    </location>
</feature>
<comment type="catalytic activity">
    <reaction evidence="14">
        <text>a 1-acyl-sn-glycero-3-phosphocholine + H2O = sn-glycerol 3-phosphocholine + a fatty acid + H(+)</text>
        <dbReference type="Rhea" id="RHEA:15177"/>
        <dbReference type="ChEBI" id="CHEBI:15377"/>
        <dbReference type="ChEBI" id="CHEBI:15378"/>
        <dbReference type="ChEBI" id="CHEBI:16870"/>
        <dbReference type="ChEBI" id="CHEBI:28868"/>
        <dbReference type="ChEBI" id="CHEBI:58168"/>
        <dbReference type="EC" id="3.1.1.5"/>
    </reaction>
</comment>
<evidence type="ECO:0000256" key="7">
    <source>
        <dbReference type="ARBA" id="ARBA00022801"/>
    </source>
</evidence>
<proteinExistence type="inferred from homology"/>
<reference evidence="17 18" key="1">
    <citation type="journal article" date="2023" name="Elife">
        <title>Identification of key yeast species and microbe-microbe interactions impacting larval growth of Drosophila in the wild.</title>
        <authorList>
            <person name="Mure A."/>
            <person name="Sugiura Y."/>
            <person name="Maeda R."/>
            <person name="Honda K."/>
            <person name="Sakurai N."/>
            <person name="Takahashi Y."/>
            <person name="Watada M."/>
            <person name="Katoh T."/>
            <person name="Gotoh A."/>
            <person name="Gotoh Y."/>
            <person name="Taniguchi I."/>
            <person name="Nakamura K."/>
            <person name="Hayashi T."/>
            <person name="Katayama T."/>
            <person name="Uemura T."/>
            <person name="Hattori Y."/>
        </authorList>
    </citation>
    <scope>NUCLEOTIDE SEQUENCE [LARGE SCALE GENOMIC DNA]</scope>
    <source>
        <strain evidence="17 18">SC-9</strain>
    </source>
</reference>
<dbReference type="FunFam" id="3.40.1090.10:FF:000013">
    <property type="entry name" value="Lysophospholipase NTE1"/>
    <property type="match status" value="1"/>
</dbReference>
<dbReference type="InterPro" id="IPR000595">
    <property type="entry name" value="cNMP-bd_dom"/>
</dbReference>
<evidence type="ECO:0000256" key="4">
    <source>
        <dbReference type="ARBA" id="ARBA00018317"/>
    </source>
</evidence>
<dbReference type="Proteomes" id="UP001360560">
    <property type="component" value="Unassembled WGS sequence"/>
</dbReference>
<feature type="active site" description="Nucleophile" evidence="13">
    <location>
        <position position="1141"/>
    </location>
</feature>
<accession>A0AAV5QP37</accession>
<dbReference type="InterPro" id="IPR001423">
    <property type="entry name" value="LysoPLipase_patatin_CS"/>
</dbReference>
<dbReference type="GO" id="GO:0004622">
    <property type="term" value="F:phosphatidylcholine lysophospholipase activity"/>
    <property type="evidence" value="ECO:0007669"/>
    <property type="project" value="UniProtKB-EC"/>
</dbReference>
<feature type="domain" description="PNPLA" evidence="16">
    <location>
        <begin position="1108"/>
        <end position="1272"/>
    </location>
</feature>
<dbReference type="RefSeq" id="XP_064853515.1">
    <property type="nucleotide sequence ID" value="XM_064997443.1"/>
</dbReference>
<keyword evidence="7 13" id="KW-0378">Hydrolase</keyword>
<keyword evidence="12 14" id="KW-0472">Membrane</keyword>
<feature type="domain" description="Cyclic nucleotide-binding" evidence="15">
    <location>
        <begin position="731"/>
        <end position="854"/>
    </location>
</feature>
<feature type="domain" description="Cyclic nucleotide-binding" evidence="15">
    <location>
        <begin position="625"/>
        <end position="720"/>
    </location>
</feature>
<feature type="active site" description="Proton acceptor" evidence="13">
    <location>
        <position position="1259"/>
    </location>
</feature>
<evidence type="ECO:0000256" key="13">
    <source>
        <dbReference type="PROSITE-ProRule" id="PRU01161"/>
    </source>
</evidence>
<evidence type="ECO:0000259" key="15">
    <source>
        <dbReference type="PROSITE" id="PS50042"/>
    </source>
</evidence>
<comment type="subcellular location">
    <subcellularLocation>
        <location evidence="1 14">Endoplasmic reticulum membrane</location>
    </subcellularLocation>
</comment>
<evidence type="ECO:0000256" key="11">
    <source>
        <dbReference type="ARBA" id="ARBA00023098"/>
    </source>
</evidence>
<keyword evidence="5 14" id="KW-0812">Transmembrane</keyword>
<dbReference type="SUPFAM" id="SSF52151">
    <property type="entry name" value="FabD/lysophospholipase-like"/>
    <property type="match status" value="1"/>
</dbReference>
<dbReference type="GO" id="GO:0005789">
    <property type="term" value="C:endoplasmic reticulum membrane"/>
    <property type="evidence" value="ECO:0007669"/>
    <property type="project" value="UniProtKB-SubCell"/>
</dbReference>
<dbReference type="PROSITE" id="PS50042">
    <property type="entry name" value="CNMP_BINDING_3"/>
    <property type="match status" value="2"/>
</dbReference>
<comment type="function">
    <text evidence="14">Intracellular phospholipase B that catalyzes the double deacylation of phosphatidylcholine (PC) to glycerophosphocholine (GroPCho). Plays an important role in membrane lipid homeostasis.</text>
</comment>
<sequence>MDVLNISNGIVSAETPATVYKLSMFQLFWSISHWIFAVKLYSVWSFLIQMLTGKIHIAISFSTIFFFIGTIIGGLWLFIRYKYLNLYEKFSNDDPYEPVEPSTTYIDSRDEESKSGFSSYLEEFLSAIKIFGYLDKAVFHELTRSMKTQRLDSGELFALDSSLGFSIVVEGSVNVYSKVSTDSNNVNRTVTHESTDANDTYILNGEKFQLINFVKTGNPLSSLVSILSLFTDNTSNANSPYSEQVVFRVMNRSLSESQAANSLEIFPDYLADDSNEGSPSASNPLVEDDDIYEERLNKLPDLIAQANSNCTIAIIPADSFRRLTRKWPRAASHIVQVVLTRLYRVTFQAAHNYLGMTGEIIDTEIKLNEDCHCQLPKYLTDSVIRKFGDQISENEPKGEKNNLMDDASGEINKDLSMVSSFVSNANTSSCSVLLKRKDSLDDLLTTSSVTSFKRPVAHKNLSRHVLLDSKNIHHPGDLLSNVPISRIGTMELSDDPSLTDLRTKTFSAEEESEDTAIRIAVVENLFKFLGIDEKSINSPMLRNSSSSSLVNLARSPTGSSTQLTKLQSIKTPRTIMKEGSLYRDNFRRNSNDNLMGSSTDSLRRNSLPMLSEEGIPLNYDQAKGEFADGIKFLLFKKDSTIVKQNDPNNGLYYVISGSLEVLYIESTIYNGTIEKHLYTASPGCIAGYLASLVGHKSLVSIRANEDSYVAFLPQETINALCEKYFTIHLSIAKKLVMTMNKELLDMDFAIEWVQAKAGHALYEQDRAATGIYLVLSGRFREIRKISDDQINTLGEFGQGSSLGEVEVLTASKRHSSLVAVRESEAARIPRYLFEFLALKNPSIMIKISRIVAQKVTLQNEPSFDLTISKNSKSFFPNYKTITILPTKYGLPVTEFAEKLISEFKRLDKSVIALDQASVLSHLGKHAFDKLSKLKQSGYFSDLEERYDLIVYVNDTPVNSNWSQTCISQGDCILLLADASSNPAVGEYERLLLKTKTSARTELVLLHPERYVIPGSTNNWLKSRLWVEAHHHIQFRGISINGDIGSSSENIVQGLFLSNLRSKVETFTQDIVERYRNVNGSQNYYTPVAFHKNDFARLARILSGQAIGLVLGGGGARGLSHIGVIETLENEGIPIDIIGGTSIGAFIGGLYAKDYDIVPIYGRAKKFSGRLASIWRTLSDLTYPLVSYTTGHEFNRGIWKAFGDSRIEDFWIRYFCNSTNITNSVMEFHTSGYAWRFIRASMSLCGLVPPIVDHGNMLLDGGYVDNLPCAEMKRQGASLIFAVDVGSVDDRTPMTYGDTLSGFLELLNRYNPFSKAPVVPSMADIQLRLAYVGSVGALERAKATQGVIYLRPPIENFATLAFGKFTEIHDVGKVYATQELKKLRKQGKIPALIGNYEEPTKSDNMLFTRQRRNSI</sequence>
<dbReference type="Gene3D" id="2.60.120.10">
    <property type="entry name" value="Jelly Rolls"/>
    <property type="match status" value="3"/>
</dbReference>
<evidence type="ECO:0000256" key="1">
    <source>
        <dbReference type="ARBA" id="ARBA00004586"/>
    </source>
</evidence>
<evidence type="ECO:0000313" key="18">
    <source>
        <dbReference type="Proteomes" id="UP001360560"/>
    </source>
</evidence>
<keyword evidence="6" id="KW-0677">Repeat</keyword>
<evidence type="ECO:0000256" key="12">
    <source>
        <dbReference type="ARBA" id="ARBA00023136"/>
    </source>
</evidence>
<name>A0AAV5QP37_9ASCO</name>
<dbReference type="FunFam" id="3.40.1090.10:FF:000007">
    <property type="entry name" value="Lysophospholipase NTE1"/>
    <property type="match status" value="1"/>
</dbReference>
<keyword evidence="10 14" id="KW-1133">Transmembrane helix</keyword>
<keyword evidence="11 13" id="KW-0443">Lipid metabolism</keyword>
<keyword evidence="8 14" id="KW-0256">Endoplasmic reticulum</keyword>
<dbReference type="GO" id="GO:0016042">
    <property type="term" value="P:lipid catabolic process"/>
    <property type="evidence" value="ECO:0007669"/>
    <property type="project" value="UniProtKB-UniRule"/>
</dbReference>
<feature type="short sequence motif" description="GXGXXG" evidence="13">
    <location>
        <begin position="1112"/>
        <end position="1117"/>
    </location>
</feature>
<comment type="similarity">
    <text evidence="2 14">Belongs to the NTE family.</text>
</comment>
<comment type="caution">
    <text evidence="17">The sequence shown here is derived from an EMBL/GenBank/DDBJ whole genome shotgun (WGS) entry which is preliminary data.</text>
</comment>
<dbReference type="Pfam" id="PF00027">
    <property type="entry name" value="cNMP_binding"/>
    <property type="match status" value="2"/>
</dbReference>
<dbReference type="PANTHER" id="PTHR14226:SF29">
    <property type="entry name" value="NEUROPATHY TARGET ESTERASE SWS"/>
    <property type="match status" value="1"/>
</dbReference>
<evidence type="ECO:0000256" key="6">
    <source>
        <dbReference type="ARBA" id="ARBA00022737"/>
    </source>
</evidence>
<evidence type="ECO:0000256" key="5">
    <source>
        <dbReference type="ARBA" id="ARBA00022692"/>
    </source>
</evidence>
<dbReference type="PROSITE" id="PS51635">
    <property type="entry name" value="PNPLA"/>
    <property type="match status" value="1"/>
</dbReference>
<dbReference type="Gene3D" id="3.40.1090.10">
    <property type="entry name" value="Cytosolic phospholipase A2 catalytic domain"/>
    <property type="match status" value="2"/>
</dbReference>
<evidence type="ECO:0000259" key="16">
    <source>
        <dbReference type="PROSITE" id="PS51635"/>
    </source>
</evidence>
<feature type="short sequence motif" description="GXSXG" evidence="13">
    <location>
        <begin position="1139"/>
        <end position="1143"/>
    </location>
</feature>
<dbReference type="PROSITE" id="PS01237">
    <property type="entry name" value="UPF0028"/>
    <property type="match status" value="1"/>
</dbReference>
<evidence type="ECO:0000256" key="10">
    <source>
        <dbReference type="ARBA" id="ARBA00022989"/>
    </source>
</evidence>
<dbReference type="SMART" id="SM00100">
    <property type="entry name" value="cNMP"/>
    <property type="match status" value="2"/>
</dbReference>
<protein>
    <recommendedName>
        <fullName evidence="4 14">Lysophospholipase NTE1</fullName>
        <ecNumber evidence="3 14">3.1.1.5</ecNumber>
    </recommendedName>
    <alternativeName>
        <fullName evidence="14">Intracellular phospholipase B</fullName>
    </alternativeName>
</protein>
<dbReference type="InterPro" id="IPR018490">
    <property type="entry name" value="cNMP-bd_dom_sf"/>
</dbReference>
<evidence type="ECO:0000256" key="2">
    <source>
        <dbReference type="ARBA" id="ARBA00006636"/>
    </source>
</evidence>
<keyword evidence="18" id="KW-1185">Reference proteome</keyword>
<organism evidence="17 18">
    <name type="scientific">Saccharomycopsis crataegensis</name>
    <dbReference type="NCBI Taxonomy" id="43959"/>
    <lineage>
        <taxon>Eukaryota</taxon>
        <taxon>Fungi</taxon>
        <taxon>Dikarya</taxon>
        <taxon>Ascomycota</taxon>
        <taxon>Saccharomycotina</taxon>
        <taxon>Saccharomycetes</taxon>
        <taxon>Saccharomycopsidaceae</taxon>
        <taxon>Saccharomycopsis</taxon>
    </lineage>
</organism>
<dbReference type="PANTHER" id="PTHR14226">
    <property type="entry name" value="NEUROPATHY TARGET ESTERASE/SWISS CHEESE D.MELANOGASTER"/>
    <property type="match status" value="1"/>
</dbReference>
<evidence type="ECO:0000256" key="14">
    <source>
        <dbReference type="RuleBase" id="RU362043"/>
    </source>
</evidence>
<dbReference type="InterPro" id="IPR050301">
    <property type="entry name" value="NTE"/>
</dbReference>
<dbReference type="EMBL" id="BTFZ01000011">
    <property type="protein sequence ID" value="GMM36519.1"/>
    <property type="molecule type" value="Genomic_DNA"/>
</dbReference>
<dbReference type="EC" id="3.1.1.5" evidence="3 14"/>
<evidence type="ECO:0000256" key="3">
    <source>
        <dbReference type="ARBA" id="ARBA00013274"/>
    </source>
</evidence>
<dbReference type="InterPro" id="IPR002641">
    <property type="entry name" value="PNPLA_dom"/>
</dbReference>
<keyword evidence="9 13" id="KW-0442">Lipid degradation</keyword>
<gene>
    <name evidence="17" type="ORF">DASC09_038440</name>
</gene>
<dbReference type="Pfam" id="PF01734">
    <property type="entry name" value="Patatin"/>
    <property type="match status" value="1"/>
</dbReference>
<dbReference type="InterPro" id="IPR016035">
    <property type="entry name" value="Acyl_Trfase/lysoPLipase"/>
</dbReference>
<evidence type="ECO:0000256" key="9">
    <source>
        <dbReference type="ARBA" id="ARBA00022963"/>
    </source>
</evidence>